<organism evidence="4 5">
    <name type="scientific">Actinia tenebrosa</name>
    <name type="common">Australian red waratah sea anemone</name>
    <dbReference type="NCBI Taxonomy" id="6105"/>
    <lineage>
        <taxon>Eukaryota</taxon>
        <taxon>Metazoa</taxon>
        <taxon>Cnidaria</taxon>
        <taxon>Anthozoa</taxon>
        <taxon>Hexacorallia</taxon>
        <taxon>Actiniaria</taxon>
        <taxon>Actiniidae</taxon>
        <taxon>Actinia</taxon>
    </lineage>
</organism>
<dbReference type="InterPro" id="IPR051222">
    <property type="entry name" value="PPR/CCM1_RNA-binding"/>
</dbReference>
<dbReference type="AlphaFoldDB" id="A0A6P8I983"/>
<feature type="compositionally biased region" description="Basic and acidic residues" evidence="3">
    <location>
        <begin position="681"/>
        <end position="702"/>
    </location>
</feature>
<dbReference type="InParanoid" id="A0A6P8I983"/>
<evidence type="ECO:0000313" key="4">
    <source>
        <dbReference type="Proteomes" id="UP000515163"/>
    </source>
</evidence>
<dbReference type="OrthoDB" id="185373at2759"/>
<dbReference type="InterPro" id="IPR002885">
    <property type="entry name" value="PPR_rpt"/>
</dbReference>
<accession>A0A6P8I983</accession>
<feature type="repeat" description="PPR" evidence="2">
    <location>
        <begin position="224"/>
        <end position="258"/>
    </location>
</feature>
<evidence type="ECO:0000256" key="1">
    <source>
        <dbReference type="ARBA" id="ARBA00022737"/>
    </source>
</evidence>
<dbReference type="Pfam" id="PF13041">
    <property type="entry name" value="PPR_2"/>
    <property type="match status" value="1"/>
</dbReference>
<feature type="region of interest" description="Disordered" evidence="3">
    <location>
        <begin position="673"/>
        <end position="702"/>
    </location>
</feature>
<name>A0A6P8I983_ACTTE</name>
<dbReference type="Gene3D" id="1.25.40.10">
    <property type="entry name" value="Tetratricopeptide repeat domain"/>
    <property type="match status" value="3"/>
</dbReference>
<gene>
    <name evidence="5" type="primary">LOC116299303</name>
</gene>
<evidence type="ECO:0000256" key="2">
    <source>
        <dbReference type="PROSITE-ProRule" id="PRU00708"/>
    </source>
</evidence>
<feature type="compositionally biased region" description="Acidic residues" evidence="3">
    <location>
        <begin position="113"/>
        <end position="124"/>
    </location>
</feature>
<dbReference type="PANTHER" id="PTHR47942">
    <property type="entry name" value="TETRATRICOPEPTIDE REPEAT (TPR)-LIKE SUPERFAMILY PROTEIN-RELATED"/>
    <property type="match status" value="1"/>
</dbReference>
<feature type="repeat" description="PPR" evidence="2">
    <location>
        <begin position="337"/>
        <end position="371"/>
    </location>
</feature>
<keyword evidence="4" id="KW-1185">Reference proteome</keyword>
<dbReference type="NCBIfam" id="TIGR00756">
    <property type="entry name" value="PPR"/>
    <property type="match status" value="2"/>
</dbReference>
<dbReference type="FunCoup" id="A0A6P8I983">
    <property type="interactions" value="1480"/>
</dbReference>
<feature type="compositionally biased region" description="Basic residues" evidence="3">
    <location>
        <begin position="129"/>
        <end position="141"/>
    </location>
</feature>
<dbReference type="KEGG" id="aten:116299303"/>
<evidence type="ECO:0000313" key="5">
    <source>
        <dbReference type="RefSeq" id="XP_031563796.1"/>
    </source>
</evidence>
<dbReference type="Proteomes" id="UP000515163">
    <property type="component" value="Unplaced"/>
</dbReference>
<proteinExistence type="predicted"/>
<dbReference type="PANTHER" id="PTHR47942:SF63">
    <property type="entry name" value="PENTATRICOPEPTIDE REPEAT-CONTAINING PROTEIN"/>
    <property type="match status" value="1"/>
</dbReference>
<dbReference type="RefSeq" id="XP_031563796.1">
    <property type="nucleotide sequence ID" value="XM_031707936.1"/>
</dbReference>
<feature type="region of interest" description="Disordered" evidence="3">
    <location>
        <begin position="109"/>
        <end position="150"/>
    </location>
</feature>
<dbReference type="Pfam" id="PF13812">
    <property type="entry name" value="PPR_3"/>
    <property type="match status" value="2"/>
</dbReference>
<protein>
    <submittedName>
        <fullName evidence="5">Pentatricopeptide repeat-containing protein 1, mitochondrial-like</fullName>
    </submittedName>
</protein>
<feature type="compositionally biased region" description="Basic and acidic residues" evidence="3">
    <location>
        <begin position="410"/>
        <end position="421"/>
    </location>
</feature>
<evidence type="ECO:0000256" key="3">
    <source>
        <dbReference type="SAM" id="MobiDB-lite"/>
    </source>
</evidence>
<dbReference type="GeneID" id="116299303"/>
<reference evidence="5" key="1">
    <citation type="submission" date="2025-08" db="UniProtKB">
        <authorList>
            <consortium name="RefSeq"/>
        </authorList>
    </citation>
    <scope>IDENTIFICATION</scope>
    <source>
        <tissue evidence="5">Tentacle</tissue>
    </source>
</reference>
<keyword evidence="1" id="KW-0677">Repeat</keyword>
<sequence>MAYALLRMCRQVYCKKYIEILRFRGSTLLNTLSIDSRNSVRYYSSVSSLANLEVGAHQMKTGKFANIATRYQHFFARQILFTNFGSFLGSRKNWKAGYSGLSTFKSGNIVNSNDDDDDEEEDNDDTKARKFKNKSTRRKVSNAKYSTKVQKAGDSLMRPSRYAFKDLSEEDEDQRWVRRPIDDNMSKRKVDWYTKQMAHLISEREVDKAQELFNSMRLENIRPTTEIFNILIAGYGKTGKIRKAFHNYNNIKKMGLQPTAHTFTSLFTICAQISTPNLSLSQLLKLWEEFQEGVKNDEITPDIITYNAAMKAAASSKSLAVTLDIYEDICSNNLPPDCRTYSSLLGACAGEGDTDKLSWVLKEMKEHNVKPDLFVFNALLRAVRDSRSRNAKENRETFAMEKLTSLQHETQNKEKTDRNAKIDSSSAPSMEEYLDIEDSDSAVNALEVSSDKDNSTAPTIFTGTEEILQLMAVNDILPDIRTFHLLLQIAKLEVDEEEYILNLMKEWNIKPDLPVLNALVKRRALFGDVTKAQAYMKIFEEEFDVNPNKTTYQSLARGCRKKSDGMWLLKEMEEKGFPPDILVHSKMIKNATYRQDFQFLTELLKEMKKSHVKPTAEILLLLDEIANKPDNDVLKKRVKAVTRQEKKSQFIRKQRLGFYGFYKTWRHQIEQIEQNKAPKHHNAENDSKVEKKEKEEISYDHL</sequence>
<dbReference type="InterPro" id="IPR011990">
    <property type="entry name" value="TPR-like_helical_dom_sf"/>
</dbReference>
<dbReference type="PROSITE" id="PS51375">
    <property type="entry name" value="PPR"/>
    <property type="match status" value="2"/>
</dbReference>
<feature type="region of interest" description="Disordered" evidence="3">
    <location>
        <begin position="406"/>
        <end position="428"/>
    </location>
</feature>